<sequence>MCHRVDICLHLRPRDPSTAMCTRLLETRKMVYVIDVQYQSSSQDGGSQKHGFCGWSVRQQPLRGDRSDDKECSEAPILSCNLLCIQAAHELTTRASTSSDLRQHPSSPFLEGWNHSRLLVSALTLETLYSGHLLSHPALRNFGGLDNVTAITAVPRHLARQILSSASGLPNPHLAAATTACKNPPLLLFHERSSQRQVCRRRAISGPKVVSSLASLKGTTLRKFQHWKLGFYRRKSVQPFNASMIGRRGNLDGGHSDAPRNTWSRAAQRMEGTSVRGVRNRG</sequence>
<organism evidence="2 3">
    <name type="scientific">Sporormia fimetaria CBS 119925</name>
    <dbReference type="NCBI Taxonomy" id="1340428"/>
    <lineage>
        <taxon>Eukaryota</taxon>
        <taxon>Fungi</taxon>
        <taxon>Dikarya</taxon>
        <taxon>Ascomycota</taxon>
        <taxon>Pezizomycotina</taxon>
        <taxon>Dothideomycetes</taxon>
        <taxon>Pleosporomycetidae</taxon>
        <taxon>Pleosporales</taxon>
        <taxon>Sporormiaceae</taxon>
        <taxon>Sporormia</taxon>
    </lineage>
</organism>
<evidence type="ECO:0000313" key="2">
    <source>
        <dbReference type="EMBL" id="KAF2749709.1"/>
    </source>
</evidence>
<name>A0A6A6VIT5_9PLEO</name>
<proteinExistence type="predicted"/>
<evidence type="ECO:0000256" key="1">
    <source>
        <dbReference type="SAM" id="MobiDB-lite"/>
    </source>
</evidence>
<accession>A0A6A6VIT5</accession>
<keyword evidence="3" id="KW-1185">Reference proteome</keyword>
<gene>
    <name evidence="2" type="ORF">M011DRAFT_274303</name>
</gene>
<dbReference type="Proteomes" id="UP000799440">
    <property type="component" value="Unassembled WGS sequence"/>
</dbReference>
<dbReference type="AlphaFoldDB" id="A0A6A6VIT5"/>
<dbReference type="EMBL" id="MU006565">
    <property type="protein sequence ID" value="KAF2749709.1"/>
    <property type="molecule type" value="Genomic_DNA"/>
</dbReference>
<feature type="region of interest" description="Disordered" evidence="1">
    <location>
        <begin position="246"/>
        <end position="282"/>
    </location>
</feature>
<protein>
    <submittedName>
        <fullName evidence="2">Uncharacterized protein</fullName>
    </submittedName>
</protein>
<reference evidence="2" key="1">
    <citation type="journal article" date="2020" name="Stud. Mycol.">
        <title>101 Dothideomycetes genomes: a test case for predicting lifestyles and emergence of pathogens.</title>
        <authorList>
            <person name="Haridas S."/>
            <person name="Albert R."/>
            <person name="Binder M."/>
            <person name="Bloem J."/>
            <person name="Labutti K."/>
            <person name="Salamov A."/>
            <person name="Andreopoulos B."/>
            <person name="Baker S."/>
            <person name="Barry K."/>
            <person name="Bills G."/>
            <person name="Bluhm B."/>
            <person name="Cannon C."/>
            <person name="Castanera R."/>
            <person name="Culley D."/>
            <person name="Daum C."/>
            <person name="Ezra D."/>
            <person name="Gonzalez J."/>
            <person name="Henrissat B."/>
            <person name="Kuo A."/>
            <person name="Liang C."/>
            <person name="Lipzen A."/>
            <person name="Lutzoni F."/>
            <person name="Magnuson J."/>
            <person name="Mondo S."/>
            <person name="Nolan M."/>
            <person name="Ohm R."/>
            <person name="Pangilinan J."/>
            <person name="Park H.-J."/>
            <person name="Ramirez L."/>
            <person name="Alfaro M."/>
            <person name="Sun H."/>
            <person name="Tritt A."/>
            <person name="Yoshinaga Y."/>
            <person name="Zwiers L.-H."/>
            <person name="Turgeon B."/>
            <person name="Goodwin S."/>
            <person name="Spatafora J."/>
            <person name="Crous P."/>
            <person name="Grigoriev I."/>
        </authorList>
    </citation>
    <scope>NUCLEOTIDE SEQUENCE</scope>
    <source>
        <strain evidence="2">CBS 119925</strain>
    </source>
</reference>
<evidence type="ECO:0000313" key="3">
    <source>
        <dbReference type="Proteomes" id="UP000799440"/>
    </source>
</evidence>